<keyword evidence="2" id="KW-1185">Reference proteome</keyword>
<evidence type="ECO:0000313" key="1">
    <source>
        <dbReference type="EMBL" id="CDM28152.1"/>
    </source>
</evidence>
<proteinExistence type="predicted"/>
<dbReference type="EMBL" id="HG792015">
    <property type="protein sequence ID" value="CDM28152.1"/>
    <property type="molecule type" value="Genomic_DNA"/>
</dbReference>
<sequence>MKWAVSSYSYSRIPMPNALTAVPSPFLVIAAWLEASNPLDHIGSKYYSAWSWHASASTAEWC</sequence>
<dbReference type="Proteomes" id="UP000030686">
    <property type="component" value="Unassembled WGS sequence"/>
</dbReference>
<gene>
    <name evidence="1" type="ORF">PROQFM164_S01g001963</name>
</gene>
<dbReference type="AlphaFoldDB" id="W6QEY4"/>
<accession>W6QEY4</accession>
<evidence type="ECO:0000313" key="2">
    <source>
        <dbReference type="Proteomes" id="UP000030686"/>
    </source>
</evidence>
<name>W6QEY4_PENRF</name>
<protein>
    <submittedName>
        <fullName evidence="1">Genomic scaffold, ProqFM164S01</fullName>
    </submittedName>
</protein>
<organism evidence="1 2">
    <name type="scientific">Penicillium roqueforti (strain FM164)</name>
    <dbReference type="NCBI Taxonomy" id="1365484"/>
    <lineage>
        <taxon>Eukaryota</taxon>
        <taxon>Fungi</taxon>
        <taxon>Dikarya</taxon>
        <taxon>Ascomycota</taxon>
        <taxon>Pezizomycotina</taxon>
        <taxon>Eurotiomycetes</taxon>
        <taxon>Eurotiomycetidae</taxon>
        <taxon>Eurotiales</taxon>
        <taxon>Aspergillaceae</taxon>
        <taxon>Penicillium</taxon>
    </lineage>
</organism>
<reference evidence="1" key="1">
    <citation type="journal article" date="2014" name="Nat. Commun.">
        <title>Multiple recent horizontal transfers of a large genomic region in cheese making fungi.</title>
        <authorList>
            <person name="Cheeseman K."/>
            <person name="Ropars J."/>
            <person name="Renault P."/>
            <person name="Dupont J."/>
            <person name="Gouzy J."/>
            <person name="Branca A."/>
            <person name="Abraham A.L."/>
            <person name="Ceppi M."/>
            <person name="Conseiller E."/>
            <person name="Debuchy R."/>
            <person name="Malagnac F."/>
            <person name="Goarin A."/>
            <person name="Silar P."/>
            <person name="Lacoste S."/>
            <person name="Sallet E."/>
            <person name="Bensimon A."/>
            <person name="Giraud T."/>
            <person name="Brygoo Y."/>
        </authorList>
    </citation>
    <scope>NUCLEOTIDE SEQUENCE [LARGE SCALE GENOMIC DNA]</scope>
    <source>
        <strain evidence="1">FM164</strain>
    </source>
</reference>